<evidence type="ECO:0000313" key="2">
    <source>
        <dbReference type="Proteomes" id="UP001139199"/>
    </source>
</evidence>
<dbReference type="RefSeq" id="WP_226539857.1">
    <property type="nucleotide sequence ID" value="NZ_JAJAPW010000001.1"/>
</dbReference>
<comment type="caution">
    <text evidence="1">The sequence shown here is derived from an EMBL/GenBank/DDBJ whole genome shotgun (WGS) entry which is preliminary data.</text>
</comment>
<dbReference type="EMBL" id="JAJAPW010000001">
    <property type="protein sequence ID" value="MCB4797351.1"/>
    <property type="molecule type" value="Genomic_DNA"/>
</dbReference>
<reference evidence="1" key="1">
    <citation type="submission" date="2021-10" db="EMBL/GenBank/DDBJ databases">
        <title>Tamlana sargassums sp. nov., and Tamlana laminarinivorans sp. nov., two new bacteria isolated from the brown alga.</title>
        <authorList>
            <person name="Li J."/>
        </authorList>
    </citation>
    <scope>NUCLEOTIDE SEQUENCE</scope>
    <source>
        <strain evidence="1">PT2-4</strain>
    </source>
</reference>
<keyword evidence="2" id="KW-1185">Reference proteome</keyword>
<name>A0A9X1L3K3_9FLAO</name>
<gene>
    <name evidence="1" type="ORF">LG649_00730</name>
</gene>
<accession>A0A9X1L3K3</accession>
<dbReference type="AlphaFoldDB" id="A0A9X1L3K3"/>
<evidence type="ECO:0000313" key="1">
    <source>
        <dbReference type="EMBL" id="MCB4797351.1"/>
    </source>
</evidence>
<protein>
    <submittedName>
        <fullName evidence="1">Uncharacterized protein</fullName>
    </submittedName>
</protein>
<sequence>MNKTIFLLILLVAFNSNTKAQEKVNPSDDLMSSVGFRPVDPINYVYPIAYYKFSNEYFQKLMSGVSKKELKNYAVKTDTCYSREDRNIYFSDIPNKKIVDLLPNETVEIQISEITKQGGLSLKGAAAISAKNTSYQVTMDYVKFVTINVVDTLNYAKNNIQLENLSIYSYARVGVGLRIVASIETKKSGINLGDLFAIGFAASRNEVSGSLSVNVLGIESREITTLLPMPSEISSASIQSAMQAMATIKSKIYDDDIEIRPQIISIRSVNPLITTDDLVFNTSRVLGLGRTSNILSTTDEIIKYVPQILNCE</sequence>
<dbReference type="Proteomes" id="UP001139199">
    <property type="component" value="Unassembled WGS sequence"/>
</dbReference>
<proteinExistence type="predicted"/>
<organism evidence="1 2">
    <name type="scientific">Neotamlana laminarinivorans</name>
    <dbReference type="NCBI Taxonomy" id="2883124"/>
    <lineage>
        <taxon>Bacteria</taxon>
        <taxon>Pseudomonadati</taxon>
        <taxon>Bacteroidota</taxon>
        <taxon>Flavobacteriia</taxon>
        <taxon>Flavobacteriales</taxon>
        <taxon>Flavobacteriaceae</taxon>
        <taxon>Neotamlana</taxon>
    </lineage>
</organism>